<dbReference type="PANTHER" id="PTHR11552">
    <property type="entry name" value="GLUCOSE-METHANOL-CHOLINE GMC OXIDOREDUCTASE"/>
    <property type="match status" value="1"/>
</dbReference>
<dbReference type="InterPro" id="IPR012132">
    <property type="entry name" value="GMC_OxRdtase"/>
</dbReference>
<dbReference type="PROSITE" id="PS51257">
    <property type="entry name" value="PROKAR_LIPOPROTEIN"/>
    <property type="match status" value="1"/>
</dbReference>
<sequence>MSDRLDTIIVGGGTAGCVLAARLAENRTVLLLEAGPDQQGGRSIGGDLADDRSQGLEEIAVSGSSVPYLRGKILGGCSAVNDGGLWRAPSADFAAWSGQGLPSWSWERVLAAYQALECDRDFGDEDWHGDSGPMPVSRTTRLEPPAQAMRTALSGFGAEWVPDMNAPTAVGVGPYPKNIRDGKVVSTATSHLAPARFRAGLEVRTETPVERLTVRNGRVTGVKGNGYELTADQVVLCAGAIGTPAILLRSGVGARDVLADAGVDLAVEVPGVGQGICDQPGAVLPAMPTPGVIDEHAERSQLVARLPLGPQQDASLYMCLFVGPPPTGGPPMLALMVGDLAPLSRGSVRVDRRGHPRVDLALLTELGDRARIRTAYRRAWEVLHHEAFSTMIDEVMMADQATIDNDSALDRLLGAQVFSRLATLGGARMGVDPNLGAVVDDRLHVYGVSGLYVADLSIVPVPLRAPSAAEAMMIGERAAEILR</sequence>
<gene>
    <name evidence="7" type="ORF">CLV47_10369</name>
</gene>
<dbReference type="Pfam" id="PF05199">
    <property type="entry name" value="GMC_oxred_C"/>
    <property type="match status" value="1"/>
</dbReference>
<dbReference type="PIRSF" id="PIRSF000137">
    <property type="entry name" value="Alcohol_oxidase"/>
    <property type="match status" value="1"/>
</dbReference>
<dbReference type="GO" id="GO:0016614">
    <property type="term" value="F:oxidoreductase activity, acting on CH-OH group of donors"/>
    <property type="evidence" value="ECO:0007669"/>
    <property type="project" value="InterPro"/>
</dbReference>
<keyword evidence="8" id="KW-1185">Reference proteome</keyword>
<evidence type="ECO:0000313" key="7">
    <source>
        <dbReference type="EMBL" id="PRZ43013.1"/>
    </source>
</evidence>
<evidence type="ECO:0000259" key="6">
    <source>
        <dbReference type="PROSITE" id="PS00624"/>
    </source>
</evidence>
<name>A0A2T1A336_9ACTN</name>
<evidence type="ECO:0000313" key="8">
    <source>
        <dbReference type="Proteomes" id="UP000237752"/>
    </source>
</evidence>
<dbReference type="AlphaFoldDB" id="A0A2T1A336"/>
<evidence type="ECO:0000256" key="1">
    <source>
        <dbReference type="ARBA" id="ARBA00001974"/>
    </source>
</evidence>
<dbReference type="Gene3D" id="3.30.410.40">
    <property type="match status" value="1"/>
</dbReference>
<proteinExistence type="inferred from homology"/>
<dbReference type="SUPFAM" id="SSF51905">
    <property type="entry name" value="FAD/NAD(P)-binding domain"/>
    <property type="match status" value="1"/>
</dbReference>
<dbReference type="Gene3D" id="3.50.50.60">
    <property type="entry name" value="FAD/NAD(P)-binding domain"/>
    <property type="match status" value="1"/>
</dbReference>
<dbReference type="SUPFAM" id="SSF54373">
    <property type="entry name" value="FAD-linked reductases, C-terminal domain"/>
    <property type="match status" value="1"/>
</dbReference>
<dbReference type="GO" id="GO:0050660">
    <property type="term" value="F:flavin adenine dinucleotide binding"/>
    <property type="evidence" value="ECO:0007669"/>
    <property type="project" value="InterPro"/>
</dbReference>
<dbReference type="InterPro" id="IPR036188">
    <property type="entry name" value="FAD/NAD-bd_sf"/>
</dbReference>
<keyword evidence="4 5" id="KW-0274">FAD</keyword>
<evidence type="ECO:0000256" key="4">
    <source>
        <dbReference type="ARBA" id="ARBA00022827"/>
    </source>
</evidence>
<dbReference type="OrthoDB" id="9785276at2"/>
<dbReference type="RefSeq" id="WP_106347998.1">
    <property type="nucleotide sequence ID" value="NZ_PVUE01000003.1"/>
</dbReference>
<comment type="caution">
    <text evidence="7">The sequence shown here is derived from an EMBL/GenBank/DDBJ whole genome shotgun (WGS) entry which is preliminary data.</text>
</comment>
<dbReference type="InterPro" id="IPR000172">
    <property type="entry name" value="GMC_OxRdtase_N"/>
</dbReference>
<accession>A0A2T1A336</accession>
<organism evidence="7 8">
    <name type="scientific">Antricoccus suffuscus</name>
    <dbReference type="NCBI Taxonomy" id="1629062"/>
    <lineage>
        <taxon>Bacteria</taxon>
        <taxon>Bacillati</taxon>
        <taxon>Actinomycetota</taxon>
        <taxon>Actinomycetes</taxon>
        <taxon>Geodermatophilales</taxon>
        <taxon>Antricoccaceae</taxon>
        <taxon>Antricoccus</taxon>
    </lineage>
</organism>
<feature type="binding site" evidence="5">
    <location>
        <position position="209"/>
    </location>
    <ligand>
        <name>FAD</name>
        <dbReference type="ChEBI" id="CHEBI:57692"/>
    </ligand>
</feature>
<dbReference type="EMBL" id="PVUE01000003">
    <property type="protein sequence ID" value="PRZ43013.1"/>
    <property type="molecule type" value="Genomic_DNA"/>
</dbReference>
<feature type="domain" description="Glucose-methanol-choline oxidoreductase N-terminal" evidence="6">
    <location>
        <begin position="239"/>
        <end position="253"/>
    </location>
</feature>
<keyword evidence="3" id="KW-0285">Flavoprotein</keyword>
<dbReference type="PROSITE" id="PS00624">
    <property type="entry name" value="GMC_OXRED_2"/>
    <property type="match status" value="1"/>
</dbReference>
<protein>
    <submittedName>
        <fullName evidence="7">Choline dehydrogenase</fullName>
    </submittedName>
</protein>
<comment type="cofactor">
    <cofactor evidence="1 5">
        <name>FAD</name>
        <dbReference type="ChEBI" id="CHEBI:57692"/>
    </cofactor>
</comment>
<comment type="similarity">
    <text evidence="2">Belongs to the GMC oxidoreductase family.</text>
</comment>
<dbReference type="Pfam" id="PF00732">
    <property type="entry name" value="GMC_oxred_N"/>
    <property type="match status" value="1"/>
</dbReference>
<evidence type="ECO:0000256" key="5">
    <source>
        <dbReference type="PIRSR" id="PIRSR000137-2"/>
    </source>
</evidence>
<dbReference type="Proteomes" id="UP000237752">
    <property type="component" value="Unassembled WGS sequence"/>
</dbReference>
<dbReference type="PANTHER" id="PTHR11552:SF147">
    <property type="entry name" value="CHOLINE DEHYDROGENASE, MITOCHONDRIAL"/>
    <property type="match status" value="1"/>
</dbReference>
<evidence type="ECO:0000256" key="3">
    <source>
        <dbReference type="ARBA" id="ARBA00022630"/>
    </source>
</evidence>
<evidence type="ECO:0000256" key="2">
    <source>
        <dbReference type="ARBA" id="ARBA00010790"/>
    </source>
</evidence>
<reference evidence="7 8" key="1">
    <citation type="submission" date="2018-03" db="EMBL/GenBank/DDBJ databases">
        <title>Genomic Encyclopedia of Archaeal and Bacterial Type Strains, Phase II (KMG-II): from individual species to whole genera.</title>
        <authorList>
            <person name="Goeker M."/>
        </authorList>
    </citation>
    <scope>NUCLEOTIDE SEQUENCE [LARGE SCALE GENOMIC DNA]</scope>
    <source>
        <strain evidence="7 8">DSM 100065</strain>
    </source>
</reference>
<dbReference type="InterPro" id="IPR007867">
    <property type="entry name" value="GMC_OxRtase_C"/>
</dbReference>